<evidence type="ECO:0000313" key="6">
    <source>
        <dbReference type="Proteomes" id="UP000252530"/>
    </source>
</evidence>
<evidence type="ECO:0000256" key="2">
    <source>
        <dbReference type="SAM" id="MobiDB-lite"/>
    </source>
</evidence>
<evidence type="ECO:0000256" key="3">
    <source>
        <dbReference type="SAM" id="Phobius"/>
    </source>
</evidence>
<accession>A0A366K9V4</accession>
<feature type="domain" description="Cell envelope-related transcriptional attenuator" evidence="4">
    <location>
        <begin position="122"/>
        <end position="285"/>
    </location>
</feature>
<dbReference type="Pfam" id="PF03816">
    <property type="entry name" value="LytR_cpsA_psr"/>
    <property type="match status" value="1"/>
</dbReference>
<keyword evidence="3" id="KW-0812">Transmembrane</keyword>
<dbReference type="NCBIfam" id="TIGR00350">
    <property type="entry name" value="lytR_cpsA_psr"/>
    <property type="match status" value="1"/>
</dbReference>
<keyword evidence="6" id="KW-1185">Reference proteome</keyword>
<dbReference type="EMBL" id="PDCG01000002">
    <property type="protein sequence ID" value="RBP98107.1"/>
    <property type="molecule type" value="Genomic_DNA"/>
</dbReference>
<proteinExistence type="inferred from homology"/>
<evidence type="ECO:0000256" key="1">
    <source>
        <dbReference type="ARBA" id="ARBA00006068"/>
    </source>
</evidence>
<gene>
    <name evidence="5" type="ORF">CRD60_02800</name>
</gene>
<feature type="transmembrane region" description="Helical" evidence="3">
    <location>
        <begin position="37"/>
        <end position="58"/>
    </location>
</feature>
<keyword evidence="3" id="KW-0472">Membrane</keyword>
<sequence length="460" mass="49608">MATTHHGAPHPPNVAGFRHVRPRHSHGYRFHHTLRTVLICILAVVLVTPGSAAAMAWFQINHLVEESGVKVLTTGKHKELPKIDPNAGKTINILLIGQDTRDGKDNAALGDSDGTDANSHQADTTIIVQISADRSYINMVSIPRDSIVNAPSCQTSKGTMPARYSVMFNSIFAEAWNRGGDVDSAASCAMAAVNDLTGLDIPDFAVVDFRGLVDMIDANGGVDICVPVDTDDDYTDLHLERGLQHLDGIKATQYARMRHGTGTDGSDIMRTTRQQYLIKELIKQAMHKNLLTHSDELYRLSTTALKSINISENMANTNVLVGLAMSLRNLDTNRIYSQTVPVIPAPSNPNRVIWSDQADGIWEKMRQGQALTDAPEPATNKEANDGGSDGVTPQAPEDAEPQPDPQTGLITNSDGSLTDPNTGGTVDPENGSIHDPNTGQYIGIADRYLNLTVCAVPAKS</sequence>
<dbReference type="AlphaFoldDB" id="A0A366K9V4"/>
<dbReference type="RefSeq" id="WP_113859791.1">
    <property type="nucleotide sequence ID" value="NZ_PDCG01000002.1"/>
</dbReference>
<dbReference type="PANTHER" id="PTHR33392:SF6">
    <property type="entry name" value="POLYISOPRENYL-TEICHOIC ACID--PEPTIDOGLYCAN TEICHOIC ACID TRANSFERASE TAGU"/>
    <property type="match status" value="1"/>
</dbReference>
<protein>
    <submittedName>
        <fullName evidence="5">Transcriptional regulator</fullName>
    </submittedName>
</protein>
<reference evidence="5 6" key="1">
    <citation type="submission" date="2017-10" db="EMBL/GenBank/DDBJ databases">
        <title>Bifidobacterium xylocopum sp. nov. and Bifidobacterium aemilianum sp. nov., from the carpenter bee (Xylocopa violacea) digestive tract.</title>
        <authorList>
            <person name="Alberoni D."/>
            <person name="Baffoni L."/>
            <person name="Di Gioia D."/>
            <person name="Gaggia F."/>
            <person name="Biavati B."/>
        </authorList>
    </citation>
    <scope>NUCLEOTIDE SEQUENCE [LARGE SCALE GENOMIC DNA]</scope>
    <source>
        <strain evidence="5 6">XV10</strain>
    </source>
</reference>
<organism evidence="5 6">
    <name type="scientific">Bifidobacterium aemilianum</name>
    <dbReference type="NCBI Taxonomy" id="2493120"/>
    <lineage>
        <taxon>Bacteria</taxon>
        <taxon>Bacillati</taxon>
        <taxon>Actinomycetota</taxon>
        <taxon>Actinomycetes</taxon>
        <taxon>Bifidobacteriales</taxon>
        <taxon>Bifidobacteriaceae</taxon>
        <taxon>Bifidobacterium</taxon>
    </lineage>
</organism>
<evidence type="ECO:0000313" key="5">
    <source>
        <dbReference type="EMBL" id="RBP98107.1"/>
    </source>
</evidence>
<comment type="caution">
    <text evidence="5">The sequence shown here is derived from an EMBL/GenBank/DDBJ whole genome shotgun (WGS) entry which is preliminary data.</text>
</comment>
<keyword evidence="3" id="KW-1133">Transmembrane helix</keyword>
<dbReference type="InterPro" id="IPR050922">
    <property type="entry name" value="LytR/CpsA/Psr_CW_biosynth"/>
</dbReference>
<dbReference type="InterPro" id="IPR004474">
    <property type="entry name" value="LytR_CpsA_psr"/>
</dbReference>
<name>A0A366K9V4_9BIFI</name>
<comment type="similarity">
    <text evidence="1">Belongs to the LytR/CpsA/Psr (LCP) family.</text>
</comment>
<dbReference type="PANTHER" id="PTHR33392">
    <property type="entry name" value="POLYISOPRENYL-TEICHOIC ACID--PEPTIDOGLYCAN TEICHOIC ACID TRANSFERASE TAGU"/>
    <property type="match status" value="1"/>
</dbReference>
<feature type="compositionally biased region" description="Polar residues" evidence="2">
    <location>
        <begin position="408"/>
        <end position="424"/>
    </location>
</feature>
<evidence type="ECO:0000259" key="4">
    <source>
        <dbReference type="Pfam" id="PF03816"/>
    </source>
</evidence>
<dbReference type="Gene3D" id="3.40.630.190">
    <property type="entry name" value="LCP protein"/>
    <property type="match status" value="1"/>
</dbReference>
<feature type="region of interest" description="Disordered" evidence="2">
    <location>
        <begin position="368"/>
        <end position="438"/>
    </location>
</feature>
<dbReference type="OrthoDB" id="9782542at2"/>
<dbReference type="Proteomes" id="UP000252530">
    <property type="component" value="Unassembled WGS sequence"/>
</dbReference>